<protein>
    <recommendedName>
        <fullName evidence="3">Plasmid replication, integration and excision activator</fullName>
    </recommendedName>
</protein>
<evidence type="ECO:0000313" key="2">
    <source>
        <dbReference type="Proteomes" id="UP000308705"/>
    </source>
</evidence>
<comment type="caution">
    <text evidence="1">The sequence shown here is derived from an EMBL/GenBank/DDBJ whole genome shotgun (WGS) entry which is preliminary data.</text>
</comment>
<accession>A0A4U3MKQ8</accession>
<evidence type="ECO:0000313" key="1">
    <source>
        <dbReference type="EMBL" id="TKK88647.1"/>
    </source>
</evidence>
<evidence type="ECO:0008006" key="3">
    <source>
        <dbReference type="Google" id="ProtNLM"/>
    </source>
</evidence>
<dbReference type="OrthoDB" id="4299905at2"/>
<gene>
    <name evidence="1" type="ORF">FDA94_13345</name>
</gene>
<dbReference type="Proteomes" id="UP000308705">
    <property type="component" value="Unassembled WGS sequence"/>
</dbReference>
<keyword evidence="2" id="KW-1185">Reference proteome</keyword>
<proteinExistence type="predicted"/>
<name>A0A4U3MKQ8_9ACTN</name>
<organism evidence="1 2">
    <name type="scientific">Herbidospora galbida</name>
    <dbReference type="NCBI Taxonomy" id="2575442"/>
    <lineage>
        <taxon>Bacteria</taxon>
        <taxon>Bacillati</taxon>
        <taxon>Actinomycetota</taxon>
        <taxon>Actinomycetes</taxon>
        <taxon>Streptosporangiales</taxon>
        <taxon>Streptosporangiaceae</taxon>
        <taxon>Herbidospora</taxon>
    </lineage>
</organism>
<dbReference type="AlphaFoldDB" id="A0A4U3MKQ8"/>
<dbReference type="EMBL" id="SZQA01000010">
    <property type="protein sequence ID" value="TKK88647.1"/>
    <property type="molecule type" value="Genomic_DNA"/>
</dbReference>
<reference evidence="1 2" key="1">
    <citation type="submission" date="2019-04" db="EMBL/GenBank/DDBJ databases">
        <title>Herbidospora sp. NEAU-GS14.nov., a novel actinomycete isolated from soil.</title>
        <authorList>
            <person name="Han L."/>
        </authorList>
    </citation>
    <scope>NUCLEOTIDE SEQUENCE [LARGE SCALE GENOMIC DNA]</scope>
    <source>
        <strain evidence="1 2">NEAU-GS14</strain>
    </source>
</reference>
<dbReference type="RefSeq" id="WP_137247375.1">
    <property type="nucleotide sequence ID" value="NZ_SZQA01000010.1"/>
</dbReference>
<sequence length="89" mass="9172">MGAFLSGEVTPVLDFDASTRDRPVEQRDKTTGEPVWSVAVTNASPDVRAADKTVSVKIVAAVAPEMPPVPPAMASLGLPFVAVDVGVPA</sequence>